<evidence type="ECO:0000313" key="4">
    <source>
        <dbReference type="Proteomes" id="UP000466517"/>
    </source>
</evidence>
<name>A0A7I7X9L1_9MYCO</name>
<keyword evidence="4" id="KW-1185">Reference proteome</keyword>
<dbReference type="InterPro" id="IPR006680">
    <property type="entry name" value="Amidohydro-rel"/>
</dbReference>
<sequence>MKVVGLEEHYVTREVVDAWNSLDARWRDPATAGSTTGDTGRRLLTLGEERLAVMDDAGIDTQVMSLTTPGLWNLDPGAGVALQSASNDTLADAVRQHPDRMRGFATLALQDPTAAAAELQRAVTSLDFDGALIFSRVRDQSIDHTDFWPLFEAAEALGAPLYLHPQSPPPGVREAYYGGFGDVVDAAFATHGVGWHYDTGVQLLRLILAGVFDRFPGLQIIMGHWGEMVPFYLDRIDRMSATAGLQRSISEYVATNVHLTPGGVFSQRYLRWALDVVGPERIMFAADYPFVPTDGGKARGFLDGADLTDAQRAAIASENWERLRAGIRR</sequence>
<dbReference type="RefSeq" id="WP_163731460.1">
    <property type="nucleotide sequence ID" value="NZ_AP022610.1"/>
</dbReference>
<accession>A0A7I7X9L1</accession>
<dbReference type="KEGG" id="mmag:MMAD_02800"/>
<dbReference type="EMBL" id="AP022610">
    <property type="protein sequence ID" value="BBZ25985.1"/>
    <property type="molecule type" value="Genomic_DNA"/>
</dbReference>
<protein>
    <submittedName>
        <fullName evidence="3">Amidohydrolase</fullName>
    </submittedName>
</protein>
<dbReference type="SUPFAM" id="SSF51556">
    <property type="entry name" value="Metallo-dependent hydrolases"/>
    <property type="match status" value="1"/>
</dbReference>
<dbReference type="PANTHER" id="PTHR21240">
    <property type="entry name" value="2-AMINO-3-CARBOXYLMUCONATE-6-SEMIALDEHYDE DECARBOXYLASE"/>
    <property type="match status" value="1"/>
</dbReference>
<dbReference type="GO" id="GO:0016831">
    <property type="term" value="F:carboxy-lyase activity"/>
    <property type="evidence" value="ECO:0007669"/>
    <property type="project" value="InterPro"/>
</dbReference>
<dbReference type="GO" id="GO:0019748">
    <property type="term" value="P:secondary metabolic process"/>
    <property type="evidence" value="ECO:0007669"/>
    <property type="project" value="TreeGrafter"/>
</dbReference>
<evidence type="ECO:0000259" key="2">
    <source>
        <dbReference type="Pfam" id="PF04909"/>
    </source>
</evidence>
<feature type="domain" description="Amidohydrolase-related" evidence="2">
    <location>
        <begin position="45"/>
        <end position="322"/>
    </location>
</feature>
<reference evidence="3 4" key="1">
    <citation type="journal article" date="2019" name="Emerg. Microbes Infect.">
        <title>Comprehensive subspecies identification of 175 nontuberculous mycobacteria species based on 7547 genomic profiles.</title>
        <authorList>
            <person name="Matsumoto Y."/>
            <person name="Kinjo T."/>
            <person name="Motooka D."/>
            <person name="Nabeya D."/>
            <person name="Jung N."/>
            <person name="Uechi K."/>
            <person name="Horii T."/>
            <person name="Iida T."/>
            <person name="Fujita J."/>
            <person name="Nakamura S."/>
        </authorList>
    </citation>
    <scope>NUCLEOTIDE SEQUENCE [LARGE SCALE GENOMIC DNA]</scope>
    <source>
        <strain evidence="3 4">JCM 13574</strain>
    </source>
</reference>
<evidence type="ECO:0000313" key="3">
    <source>
        <dbReference type="EMBL" id="BBZ25985.1"/>
    </source>
</evidence>
<proteinExistence type="predicted"/>
<dbReference type="GO" id="GO:0016787">
    <property type="term" value="F:hydrolase activity"/>
    <property type="evidence" value="ECO:0007669"/>
    <property type="project" value="UniProtKB-KW"/>
</dbReference>
<keyword evidence="1" id="KW-0456">Lyase</keyword>
<dbReference type="GO" id="GO:0005829">
    <property type="term" value="C:cytosol"/>
    <property type="evidence" value="ECO:0007669"/>
    <property type="project" value="TreeGrafter"/>
</dbReference>
<gene>
    <name evidence="3" type="ORF">MMAD_02800</name>
</gene>
<dbReference type="Pfam" id="PF04909">
    <property type="entry name" value="Amidohydro_2"/>
    <property type="match status" value="1"/>
</dbReference>
<dbReference type="AlphaFoldDB" id="A0A7I7X9L1"/>
<dbReference type="Proteomes" id="UP000466517">
    <property type="component" value="Chromosome"/>
</dbReference>
<dbReference type="Gene3D" id="3.20.20.140">
    <property type="entry name" value="Metal-dependent hydrolases"/>
    <property type="match status" value="1"/>
</dbReference>
<dbReference type="PANTHER" id="PTHR21240:SF30">
    <property type="entry name" value="AMIDOHYDROLASE-RELATED DOMAIN-CONTAINING PROTEIN-RELATED"/>
    <property type="match status" value="1"/>
</dbReference>
<organism evidence="3 4">
    <name type="scientific">Mycolicibacterium madagascariense</name>
    <dbReference type="NCBI Taxonomy" id="212765"/>
    <lineage>
        <taxon>Bacteria</taxon>
        <taxon>Bacillati</taxon>
        <taxon>Actinomycetota</taxon>
        <taxon>Actinomycetes</taxon>
        <taxon>Mycobacteriales</taxon>
        <taxon>Mycobacteriaceae</taxon>
        <taxon>Mycolicibacterium</taxon>
    </lineage>
</organism>
<evidence type="ECO:0000256" key="1">
    <source>
        <dbReference type="ARBA" id="ARBA00023239"/>
    </source>
</evidence>
<dbReference type="InterPro" id="IPR032465">
    <property type="entry name" value="ACMSD"/>
</dbReference>
<dbReference type="InterPro" id="IPR032466">
    <property type="entry name" value="Metal_Hydrolase"/>
</dbReference>
<keyword evidence="3" id="KW-0378">Hydrolase</keyword>